<sequence>MDDTDTVGETVSRTSREGIETVTTRLSDAGEVVFRERGTMEHVLLLCFLVAASYMFWEASEFAASAAMFPRLTAGATIVLSLLLLGRNYLPGPLRRFVAEPAQLLGGDEDDVEADEQPTEQPTAGAYTYDIDDPRGPAVTAGLCVLYLGLTFTIGMLYATPIFVALFAWWAGIGRQRSIALVGVGFLTALVFYLVIAPEIAVGWYTGWEPPVPLFIGGGDTSAWATLTVLAGVGGGRTTCETARSHGTTADREGTTPCEHGVNPNP</sequence>
<dbReference type="Pfam" id="PF07331">
    <property type="entry name" value="TctB"/>
    <property type="match status" value="1"/>
</dbReference>
<keyword evidence="2" id="KW-0812">Transmembrane</keyword>
<accession>M0B510</accession>
<proteinExistence type="predicted"/>
<feature type="transmembrane region" description="Helical" evidence="2">
    <location>
        <begin position="63"/>
        <end position="86"/>
    </location>
</feature>
<evidence type="ECO:0000256" key="1">
    <source>
        <dbReference type="SAM" id="MobiDB-lite"/>
    </source>
</evidence>
<keyword evidence="5" id="KW-1185">Reference proteome</keyword>
<feature type="region of interest" description="Disordered" evidence="1">
    <location>
        <begin position="108"/>
        <end position="127"/>
    </location>
</feature>
<evidence type="ECO:0000256" key="2">
    <source>
        <dbReference type="SAM" id="Phobius"/>
    </source>
</evidence>
<feature type="transmembrane region" description="Helical" evidence="2">
    <location>
        <begin position="145"/>
        <end position="172"/>
    </location>
</feature>
<organism evidence="4 5">
    <name type="scientific">Natrialba chahannaoensis JCM 10990</name>
    <dbReference type="NCBI Taxonomy" id="1227492"/>
    <lineage>
        <taxon>Archaea</taxon>
        <taxon>Methanobacteriati</taxon>
        <taxon>Methanobacteriota</taxon>
        <taxon>Stenosarchaea group</taxon>
        <taxon>Halobacteria</taxon>
        <taxon>Halobacteriales</taxon>
        <taxon>Natrialbaceae</taxon>
        <taxon>Natrialba</taxon>
    </lineage>
</organism>
<evidence type="ECO:0000259" key="3">
    <source>
        <dbReference type="Pfam" id="PF07331"/>
    </source>
</evidence>
<protein>
    <recommendedName>
        <fullName evidence="3">DUF1468 domain-containing protein</fullName>
    </recommendedName>
</protein>
<reference evidence="4 5" key="1">
    <citation type="journal article" date="2014" name="PLoS Genet.">
        <title>Phylogenetically driven sequencing of extremely halophilic archaea reveals strategies for static and dynamic osmo-response.</title>
        <authorList>
            <person name="Becker E.A."/>
            <person name="Seitzer P.M."/>
            <person name="Tritt A."/>
            <person name="Larsen D."/>
            <person name="Krusor M."/>
            <person name="Yao A.I."/>
            <person name="Wu D."/>
            <person name="Madern D."/>
            <person name="Eisen J.A."/>
            <person name="Darling A.E."/>
            <person name="Facciotti M.T."/>
        </authorList>
    </citation>
    <scope>NUCLEOTIDE SEQUENCE [LARGE SCALE GENOMIC DNA]</scope>
    <source>
        <strain evidence="4 5">JCM 10990</strain>
    </source>
</reference>
<gene>
    <name evidence="4" type="ORF">C482_01781</name>
</gene>
<evidence type="ECO:0000313" key="4">
    <source>
        <dbReference type="EMBL" id="ELZ05602.1"/>
    </source>
</evidence>
<keyword evidence="2" id="KW-0472">Membrane</keyword>
<dbReference type="EMBL" id="AOIN01000014">
    <property type="protein sequence ID" value="ELZ05602.1"/>
    <property type="molecule type" value="Genomic_DNA"/>
</dbReference>
<feature type="transmembrane region" description="Helical" evidence="2">
    <location>
        <begin position="39"/>
        <end position="57"/>
    </location>
</feature>
<feature type="domain" description="DUF1468" evidence="3">
    <location>
        <begin position="46"/>
        <end position="195"/>
    </location>
</feature>
<feature type="compositionally biased region" description="Acidic residues" evidence="1">
    <location>
        <begin position="108"/>
        <end position="118"/>
    </location>
</feature>
<dbReference type="RefSeq" id="WP_006165627.1">
    <property type="nucleotide sequence ID" value="NZ_AOIN01000014.1"/>
</dbReference>
<dbReference type="PATRIC" id="fig|1227492.4.peg.346"/>
<keyword evidence="2" id="KW-1133">Transmembrane helix</keyword>
<dbReference type="STRING" id="1227492.C482_01781"/>
<feature type="transmembrane region" description="Helical" evidence="2">
    <location>
        <begin position="178"/>
        <end position="196"/>
    </location>
</feature>
<comment type="caution">
    <text evidence="4">The sequence shown here is derived from an EMBL/GenBank/DDBJ whole genome shotgun (WGS) entry which is preliminary data.</text>
</comment>
<dbReference type="InterPro" id="IPR009936">
    <property type="entry name" value="DUF1468"/>
</dbReference>
<dbReference type="Proteomes" id="UP000011693">
    <property type="component" value="Unassembled WGS sequence"/>
</dbReference>
<name>M0B510_9EURY</name>
<dbReference type="AlphaFoldDB" id="M0B510"/>
<feature type="region of interest" description="Disordered" evidence="1">
    <location>
        <begin position="242"/>
        <end position="266"/>
    </location>
</feature>
<evidence type="ECO:0000313" key="5">
    <source>
        <dbReference type="Proteomes" id="UP000011693"/>
    </source>
</evidence>